<name>A0A1G2F0Z6_9BACT</name>
<proteinExistence type="predicted"/>
<reference evidence="2 3" key="1">
    <citation type="journal article" date="2016" name="Nat. Commun.">
        <title>Thousands of microbial genomes shed light on interconnected biogeochemical processes in an aquifer system.</title>
        <authorList>
            <person name="Anantharaman K."/>
            <person name="Brown C.T."/>
            <person name="Hug L.A."/>
            <person name="Sharon I."/>
            <person name="Castelle C.J."/>
            <person name="Probst A.J."/>
            <person name="Thomas B.C."/>
            <person name="Singh A."/>
            <person name="Wilkins M.J."/>
            <person name="Karaoz U."/>
            <person name="Brodie E.L."/>
            <person name="Williams K.H."/>
            <person name="Hubbard S.S."/>
            <person name="Banfield J.F."/>
        </authorList>
    </citation>
    <scope>NUCLEOTIDE SEQUENCE [LARGE SCALE GENOMIC DNA]</scope>
</reference>
<gene>
    <name evidence="2" type="ORF">A3H02_01615</name>
</gene>
<keyword evidence="1" id="KW-0732">Signal</keyword>
<evidence type="ECO:0000313" key="2">
    <source>
        <dbReference type="EMBL" id="OGZ31744.1"/>
    </source>
</evidence>
<organism evidence="2 3">
    <name type="scientific">Candidatus Niyogibacteria bacterium RIFCSPLOWO2_12_FULL_41_13</name>
    <dbReference type="NCBI Taxonomy" id="1801726"/>
    <lineage>
        <taxon>Bacteria</taxon>
        <taxon>Candidatus Niyogiibacteriota</taxon>
    </lineage>
</organism>
<comment type="caution">
    <text evidence="2">The sequence shown here is derived from an EMBL/GenBank/DDBJ whole genome shotgun (WGS) entry which is preliminary data.</text>
</comment>
<feature type="signal peptide" evidence="1">
    <location>
        <begin position="1"/>
        <end position="17"/>
    </location>
</feature>
<dbReference type="PROSITE" id="PS51257">
    <property type="entry name" value="PROKAR_LIPOPROTEIN"/>
    <property type="match status" value="1"/>
</dbReference>
<evidence type="ECO:0008006" key="4">
    <source>
        <dbReference type="Google" id="ProtNLM"/>
    </source>
</evidence>
<dbReference type="AlphaFoldDB" id="A0A1G2F0Z6"/>
<dbReference type="EMBL" id="MHMS01000022">
    <property type="protein sequence ID" value="OGZ31744.1"/>
    <property type="molecule type" value="Genomic_DNA"/>
</dbReference>
<dbReference type="Proteomes" id="UP000176787">
    <property type="component" value="Unassembled WGS sequence"/>
</dbReference>
<evidence type="ECO:0000313" key="3">
    <source>
        <dbReference type="Proteomes" id="UP000176787"/>
    </source>
</evidence>
<sequence length="157" mass="17939">MKTLIMLILALILTGCANDKTMIRAAQQKIVKTGDGGQNELEKAFHTLDPHFYAFCHLVDSYAKLIKKLSALDETKKRRFLSVVEENALMGLDLTYQGLKTSYQKQWEDIEANPDEVRIRSEKILSDVLKNTIDIKMAVKFVEKILSQINLQKIKII</sequence>
<accession>A0A1G2F0Z6</accession>
<protein>
    <recommendedName>
        <fullName evidence="4">DUF5667 domain-containing protein</fullName>
    </recommendedName>
</protein>
<feature type="chain" id="PRO_5009582809" description="DUF5667 domain-containing protein" evidence="1">
    <location>
        <begin position="18"/>
        <end position="157"/>
    </location>
</feature>
<evidence type="ECO:0000256" key="1">
    <source>
        <dbReference type="SAM" id="SignalP"/>
    </source>
</evidence>
<dbReference type="STRING" id="1801726.A3H02_01615"/>